<evidence type="ECO:0000313" key="6">
    <source>
        <dbReference type="Proteomes" id="UP000190027"/>
    </source>
</evidence>
<reference evidence="5 6" key="1">
    <citation type="submission" date="2017-02" db="EMBL/GenBank/DDBJ databases">
        <authorList>
            <person name="Peterson S.W."/>
        </authorList>
    </citation>
    <scope>NUCLEOTIDE SEQUENCE [LARGE SCALE GENOMIC DNA]</scope>
    <source>
        <strain evidence="5 6">DSM 16080</strain>
    </source>
</reference>
<keyword evidence="6" id="KW-1185">Reference proteome</keyword>
<feature type="signal peptide" evidence="3">
    <location>
        <begin position="1"/>
        <end position="23"/>
    </location>
</feature>
<dbReference type="RefSeq" id="WP_078715967.1">
    <property type="nucleotide sequence ID" value="NZ_FUYC01000001.1"/>
</dbReference>
<evidence type="ECO:0000259" key="4">
    <source>
        <dbReference type="Pfam" id="PF13458"/>
    </source>
</evidence>
<gene>
    <name evidence="5" type="ORF">SAMN02745704_00401</name>
</gene>
<keyword evidence="2 3" id="KW-0732">Signal</keyword>
<dbReference type="PANTHER" id="PTHR47235">
    <property type="entry name" value="BLR6548 PROTEIN"/>
    <property type="match status" value="1"/>
</dbReference>
<dbReference type="SUPFAM" id="SSF53822">
    <property type="entry name" value="Periplasmic binding protein-like I"/>
    <property type="match status" value="1"/>
</dbReference>
<name>A0A1T4W5C2_9BACT</name>
<dbReference type="AlphaFoldDB" id="A0A1T4W5C2"/>
<dbReference type="PANTHER" id="PTHR47235:SF1">
    <property type="entry name" value="BLR6548 PROTEIN"/>
    <property type="match status" value="1"/>
</dbReference>
<evidence type="ECO:0000256" key="3">
    <source>
        <dbReference type="SAM" id="SignalP"/>
    </source>
</evidence>
<dbReference type="InterPro" id="IPR028082">
    <property type="entry name" value="Peripla_BP_I"/>
</dbReference>
<evidence type="ECO:0000256" key="2">
    <source>
        <dbReference type="ARBA" id="ARBA00022729"/>
    </source>
</evidence>
<sequence>MRKLVYVVITLLGSVLFPLAAMAEDPPSERVGELVFGMSAAFSGASRGLGIEYYRGASAWFNHVNAGGGVNGHTLRILPLDDGYDPIPTIRNTIRLVRDEKVFALFSYVGTPTTTRILPLLKHFEQERMFLLFPFSGAQPLRDPPYGDRVFNLRASYFQETRGLVQHFTSLGRRRIGVFYQADAYGRNGWDGVRRALAEEGLEIVSEAAYQRGALFSREYDREVEVLAAGRPDAIVTVGSYAATAGFIRDAREQGLDIPIATISFSDSDNMLRLLRAVGRSRGKVYTNDLVCAQVVPSYEDVTLPVVRLYREVMDQHAEMPPDNVLREPYSPHRYSFVSLEGFLNAVLLTNMVEHLGPQPSRERIPDALYALNGVDLGLGCPLRYSVQKNQGLDAVYYVTVREGRFVPLEDWSGWAK</sequence>
<feature type="domain" description="Leucine-binding protein" evidence="4">
    <location>
        <begin position="36"/>
        <end position="402"/>
    </location>
</feature>
<dbReference type="InterPro" id="IPR028081">
    <property type="entry name" value="Leu-bd"/>
</dbReference>
<accession>A0A1T4W5C2</accession>
<feature type="chain" id="PRO_5013046641" evidence="3">
    <location>
        <begin position="24"/>
        <end position="417"/>
    </location>
</feature>
<comment type="similarity">
    <text evidence="1">Belongs to the leucine-binding protein family.</text>
</comment>
<dbReference type="Pfam" id="PF13458">
    <property type="entry name" value="Peripla_BP_6"/>
    <property type="match status" value="1"/>
</dbReference>
<dbReference type="EMBL" id="FUYC01000001">
    <property type="protein sequence ID" value="SKA72470.1"/>
    <property type="molecule type" value="Genomic_DNA"/>
</dbReference>
<dbReference type="Proteomes" id="UP000190027">
    <property type="component" value="Unassembled WGS sequence"/>
</dbReference>
<proteinExistence type="inferred from homology"/>
<evidence type="ECO:0000313" key="5">
    <source>
        <dbReference type="EMBL" id="SKA72470.1"/>
    </source>
</evidence>
<evidence type="ECO:0000256" key="1">
    <source>
        <dbReference type="ARBA" id="ARBA00010062"/>
    </source>
</evidence>
<protein>
    <submittedName>
        <fullName evidence="5">Amino acid/amide ABC transporter substrate-binding protein, HAAT family (TC 3.A.1.4.-)</fullName>
    </submittedName>
</protein>
<dbReference type="STRING" id="1121449.SAMN02745704_00401"/>
<dbReference type="Gene3D" id="3.40.50.2300">
    <property type="match status" value="2"/>
</dbReference>
<dbReference type="CDD" id="cd19978">
    <property type="entry name" value="PBP1_ABC_ligand_binding-like"/>
    <property type="match status" value="1"/>
</dbReference>
<organism evidence="5 6">
    <name type="scientific">Paucidesulfovibrio gracilis DSM 16080</name>
    <dbReference type="NCBI Taxonomy" id="1121449"/>
    <lineage>
        <taxon>Bacteria</taxon>
        <taxon>Pseudomonadati</taxon>
        <taxon>Thermodesulfobacteriota</taxon>
        <taxon>Desulfovibrionia</taxon>
        <taxon>Desulfovibrionales</taxon>
        <taxon>Desulfovibrionaceae</taxon>
        <taxon>Paucidesulfovibrio</taxon>
    </lineage>
</organism>